<feature type="transmembrane region" description="Helical" evidence="17">
    <location>
        <begin position="86"/>
        <end position="103"/>
    </location>
</feature>
<feature type="domain" description="NADH:ubiquinone oxidoreductase chain 4 N-terminal" evidence="19">
    <location>
        <begin position="1"/>
        <end position="102"/>
    </location>
</feature>
<keyword evidence="10 17" id="KW-0249">Electron transport</keyword>
<comment type="catalytic activity">
    <reaction evidence="16 17">
        <text>a ubiquinone + NADH + 5 H(+)(in) = a ubiquinol + NAD(+) + 4 H(+)(out)</text>
        <dbReference type="Rhea" id="RHEA:29091"/>
        <dbReference type="Rhea" id="RHEA-COMP:9565"/>
        <dbReference type="Rhea" id="RHEA-COMP:9566"/>
        <dbReference type="ChEBI" id="CHEBI:15378"/>
        <dbReference type="ChEBI" id="CHEBI:16389"/>
        <dbReference type="ChEBI" id="CHEBI:17976"/>
        <dbReference type="ChEBI" id="CHEBI:57540"/>
        <dbReference type="ChEBI" id="CHEBI:57945"/>
        <dbReference type="EC" id="7.1.1.2"/>
    </reaction>
</comment>
<protein>
    <recommendedName>
        <fullName evidence="5 17">NADH-ubiquinone oxidoreductase chain 4</fullName>
        <ecNumber evidence="4 17">7.1.1.2</ecNumber>
    </recommendedName>
</protein>
<dbReference type="EC" id="7.1.1.2" evidence="4 17"/>
<evidence type="ECO:0000256" key="9">
    <source>
        <dbReference type="ARBA" id="ARBA00022967"/>
    </source>
</evidence>
<evidence type="ECO:0000259" key="18">
    <source>
        <dbReference type="Pfam" id="PF00361"/>
    </source>
</evidence>
<evidence type="ECO:0000256" key="1">
    <source>
        <dbReference type="ARBA" id="ARBA00003257"/>
    </source>
</evidence>
<feature type="domain" description="NADH:quinone oxidoreductase/Mrp antiporter transmembrane" evidence="18">
    <location>
        <begin position="105"/>
        <end position="385"/>
    </location>
</feature>
<evidence type="ECO:0000256" key="12">
    <source>
        <dbReference type="ARBA" id="ARBA00023027"/>
    </source>
</evidence>
<evidence type="ECO:0000256" key="11">
    <source>
        <dbReference type="ARBA" id="ARBA00022989"/>
    </source>
</evidence>
<comment type="function">
    <text evidence="1">Core subunit of the mitochondrial membrane respiratory chain NADH dehydrogenase (Complex I) that is believed to belong to the minimal assembly required for catalysis. Complex I functions in the transfer of electrons from NADH to the respiratory chain. The immediate electron acceptor for the enzyme is believed to be ubiquinone.</text>
</comment>
<sequence>MMKYILFMLFMIPLNFLNLFWFIQLMYFILIFMFILTLQLSNFFSLVSYLFGLDLLSYMLVLLSMWICALMVLASEKIFKEKNYENLFLLMLNILLLSLVLAFSSMNLFVFYLFFEISLIPVLLMIIGWGYQPERVEAGLYLLFYTLFFSLPMMISLFYIYVNFMTLEMKFLKFNLNWYLYFCMNMIFMVKLPLFFIHLWLPKAHVEAPISGSMILAGVMLKLGGYGLMRVMINFLSVGLKFNVIFIVISMIGGFYVSLICLRQSDMKSLIAYSSVAHMGLALGGIMTLSVIGYLGALVLMIGHGLCSSGLFCLANISYERVGSRSLYLNKGMMNIFPNLSMWWFLFSVCNMAAPPSLNLLGEILLINSLVGYSWWLMIFLALISFFSAVYSLFLFSFSQHGQFSLSMFSFFNISMREYLLLFLHWLPLNLMILKNDLFML</sequence>
<keyword evidence="7 17" id="KW-0679">Respiratory chain</keyword>
<evidence type="ECO:0000259" key="19">
    <source>
        <dbReference type="Pfam" id="PF01059"/>
    </source>
</evidence>
<keyword evidence="8 17" id="KW-0812">Transmembrane</keyword>
<organism evidence="20">
    <name type="scientific">Chirotenon longimanus</name>
    <dbReference type="NCBI Taxonomy" id="1205658"/>
    <lineage>
        <taxon>Eukaryota</taxon>
        <taxon>Metazoa</taxon>
        <taxon>Ecdysozoa</taxon>
        <taxon>Arthropoda</taxon>
        <taxon>Hexapoda</taxon>
        <taxon>Insecta</taxon>
        <taxon>Pterygota</taxon>
        <taxon>Neoptera</taxon>
        <taxon>Endopterygota</taxon>
        <taxon>Coleoptera</taxon>
        <taxon>Polyphaga</taxon>
        <taxon>Cucujiformia</taxon>
        <taxon>Anthribidae</taxon>
        <taxon>Anthribinae</taxon>
        <taxon>Ecelonerini</taxon>
        <taxon>Chirotenon</taxon>
    </lineage>
</organism>
<dbReference type="GO" id="GO:0048039">
    <property type="term" value="F:ubiquinone binding"/>
    <property type="evidence" value="ECO:0007669"/>
    <property type="project" value="TreeGrafter"/>
</dbReference>
<proteinExistence type="inferred from homology"/>
<evidence type="ECO:0000256" key="5">
    <source>
        <dbReference type="ARBA" id="ARBA00021006"/>
    </source>
</evidence>
<evidence type="ECO:0000256" key="2">
    <source>
        <dbReference type="ARBA" id="ARBA00004225"/>
    </source>
</evidence>
<comment type="function">
    <text evidence="17">Core subunit of the mitochondrial membrane respiratory chain NADH dehydrogenase (Complex I) which catalyzes electron transfer from NADH through the respiratory chain, using ubiquinone as an electron acceptor. Essential for the catalytic activity and assembly of complex I.</text>
</comment>
<feature type="transmembrane region" description="Helical" evidence="17">
    <location>
        <begin position="138"/>
        <end position="162"/>
    </location>
</feature>
<dbReference type="AlphaFoldDB" id="A0A0S2MRH7"/>
<feature type="transmembrane region" description="Helical" evidence="17">
    <location>
        <begin position="213"/>
        <end position="236"/>
    </location>
</feature>
<feature type="transmembrane region" description="Helical" evidence="17">
    <location>
        <begin position="12"/>
        <end position="35"/>
    </location>
</feature>
<dbReference type="EMBL" id="JX412830">
    <property type="protein sequence ID" value="ALO77343.1"/>
    <property type="molecule type" value="Genomic_DNA"/>
</dbReference>
<feature type="transmembrane region" description="Helical" evidence="17">
    <location>
        <begin position="374"/>
        <end position="398"/>
    </location>
</feature>
<keyword evidence="12 17" id="KW-0520">NAD</keyword>
<feature type="transmembrane region" description="Helical" evidence="17">
    <location>
        <begin position="269"/>
        <end position="288"/>
    </location>
</feature>
<evidence type="ECO:0000256" key="6">
    <source>
        <dbReference type="ARBA" id="ARBA00022448"/>
    </source>
</evidence>
<gene>
    <name evidence="20" type="primary">nad4</name>
</gene>
<evidence type="ECO:0000256" key="4">
    <source>
        <dbReference type="ARBA" id="ARBA00012944"/>
    </source>
</evidence>
<feature type="transmembrane region" description="Helical" evidence="17">
    <location>
        <begin position="242"/>
        <end position="262"/>
    </location>
</feature>
<evidence type="ECO:0000256" key="17">
    <source>
        <dbReference type="RuleBase" id="RU003297"/>
    </source>
</evidence>
<accession>A0A0S2MRH7</accession>
<dbReference type="InterPro" id="IPR000260">
    <property type="entry name" value="NADH4_N"/>
</dbReference>
<evidence type="ECO:0000313" key="20">
    <source>
        <dbReference type="EMBL" id="ALO77343.1"/>
    </source>
</evidence>
<evidence type="ECO:0000256" key="13">
    <source>
        <dbReference type="ARBA" id="ARBA00023075"/>
    </source>
</evidence>
<dbReference type="GO" id="GO:0031966">
    <property type="term" value="C:mitochondrial membrane"/>
    <property type="evidence" value="ECO:0007669"/>
    <property type="project" value="UniProtKB-SubCell"/>
</dbReference>
<evidence type="ECO:0000256" key="7">
    <source>
        <dbReference type="ARBA" id="ARBA00022660"/>
    </source>
</evidence>
<keyword evidence="13 17" id="KW-0830">Ubiquinone</keyword>
<evidence type="ECO:0000256" key="8">
    <source>
        <dbReference type="ARBA" id="ARBA00022692"/>
    </source>
</evidence>
<dbReference type="PANTHER" id="PTHR43507">
    <property type="entry name" value="NADH-UBIQUINONE OXIDOREDUCTASE CHAIN 4"/>
    <property type="match status" value="1"/>
</dbReference>
<dbReference type="Pfam" id="PF01059">
    <property type="entry name" value="Oxidored_q5_N"/>
    <property type="match status" value="1"/>
</dbReference>
<keyword evidence="6 17" id="KW-0813">Transport</keyword>
<dbReference type="PANTHER" id="PTHR43507:SF20">
    <property type="entry name" value="NADH-UBIQUINONE OXIDOREDUCTASE CHAIN 4"/>
    <property type="match status" value="1"/>
</dbReference>
<evidence type="ECO:0000256" key="16">
    <source>
        <dbReference type="ARBA" id="ARBA00049551"/>
    </source>
</evidence>
<evidence type="ECO:0000256" key="14">
    <source>
        <dbReference type="ARBA" id="ARBA00023128"/>
    </source>
</evidence>
<keyword evidence="9" id="KW-1278">Translocase</keyword>
<comment type="subcellular location">
    <subcellularLocation>
        <location evidence="2 17">Mitochondrion membrane</location>
        <topology evidence="2 17">Multi-pass membrane protein</topology>
    </subcellularLocation>
</comment>
<comment type="similarity">
    <text evidence="3 17">Belongs to the complex I subunit 4 family.</text>
</comment>
<reference evidence="20" key="1">
    <citation type="submission" date="2012-06" db="EMBL/GenBank/DDBJ databases">
        <title>Mitogenomics of the Coleoptera under dense taxon sampling.</title>
        <authorList>
            <person name="Timmermans M.J.T.N."/>
            <person name="Lim J."/>
            <person name="Dodsworth S."/>
            <person name="Haran J."/>
            <person name="Ahrens D."/>
            <person name="Bocak L."/>
            <person name="London A."/>
            <person name="Culverwell L."/>
            <person name="Vogler A.P."/>
        </authorList>
    </citation>
    <scope>NUCLEOTIDE SEQUENCE</scope>
</reference>
<dbReference type="InterPro" id="IPR003918">
    <property type="entry name" value="NADH_UbQ_OxRdtase"/>
</dbReference>
<dbReference type="GO" id="GO:0003954">
    <property type="term" value="F:NADH dehydrogenase activity"/>
    <property type="evidence" value="ECO:0007669"/>
    <property type="project" value="TreeGrafter"/>
</dbReference>
<evidence type="ECO:0000256" key="10">
    <source>
        <dbReference type="ARBA" id="ARBA00022982"/>
    </source>
</evidence>
<feature type="transmembrane region" description="Helical" evidence="17">
    <location>
        <begin position="178"/>
        <end position="201"/>
    </location>
</feature>
<dbReference type="Pfam" id="PF00361">
    <property type="entry name" value="Proton_antipo_M"/>
    <property type="match status" value="1"/>
</dbReference>
<dbReference type="GO" id="GO:0015990">
    <property type="term" value="P:electron transport coupled proton transport"/>
    <property type="evidence" value="ECO:0007669"/>
    <property type="project" value="TreeGrafter"/>
</dbReference>
<dbReference type="GO" id="GO:0008137">
    <property type="term" value="F:NADH dehydrogenase (ubiquinone) activity"/>
    <property type="evidence" value="ECO:0007669"/>
    <property type="project" value="UniProtKB-UniRule"/>
</dbReference>
<feature type="transmembrane region" description="Helical" evidence="17">
    <location>
        <begin position="55"/>
        <end position="74"/>
    </location>
</feature>
<evidence type="ECO:0000256" key="3">
    <source>
        <dbReference type="ARBA" id="ARBA00009025"/>
    </source>
</evidence>
<keyword evidence="15 17" id="KW-0472">Membrane</keyword>
<geneLocation type="mitochondrion" evidence="20"/>
<feature type="transmembrane region" description="Helical" evidence="17">
    <location>
        <begin position="336"/>
        <end position="354"/>
    </location>
</feature>
<feature type="transmembrane region" description="Helical" evidence="17">
    <location>
        <begin position="109"/>
        <end position="131"/>
    </location>
</feature>
<dbReference type="PRINTS" id="PR01437">
    <property type="entry name" value="NUOXDRDTASE4"/>
</dbReference>
<evidence type="ECO:0000256" key="15">
    <source>
        <dbReference type="ARBA" id="ARBA00023136"/>
    </source>
</evidence>
<dbReference type="InterPro" id="IPR001750">
    <property type="entry name" value="ND/Mrp_TM"/>
</dbReference>
<name>A0A0S2MRH7_9CUCU</name>
<keyword evidence="11 17" id="KW-1133">Transmembrane helix</keyword>
<keyword evidence="14 17" id="KW-0496">Mitochondrion</keyword>
<dbReference type="GO" id="GO:0042773">
    <property type="term" value="P:ATP synthesis coupled electron transport"/>
    <property type="evidence" value="ECO:0007669"/>
    <property type="project" value="InterPro"/>
</dbReference>
<feature type="transmembrane region" description="Helical" evidence="17">
    <location>
        <begin position="294"/>
        <end position="315"/>
    </location>
</feature>